<accession>A0A4Y7IX46</accession>
<evidence type="ECO:0000313" key="2">
    <source>
        <dbReference type="Proteomes" id="UP000316621"/>
    </source>
</evidence>
<dbReference type="AlphaFoldDB" id="A0A4Y7IX46"/>
<dbReference type="Gramene" id="RZC52370">
    <property type="protein sequence ID" value="RZC52370"/>
    <property type="gene ID" value="C5167_020802"/>
</dbReference>
<dbReference type="EMBL" id="CM010716">
    <property type="protein sequence ID" value="RZC52370.1"/>
    <property type="molecule type" value="Genomic_DNA"/>
</dbReference>
<gene>
    <name evidence="1" type="ORF">C5167_020802</name>
</gene>
<name>A0A4Y7IX46_PAPSO</name>
<evidence type="ECO:0000313" key="1">
    <source>
        <dbReference type="EMBL" id="RZC52370.1"/>
    </source>
</evidence>
<sequence length="78" mass="8663">MNQVREANLATVKNNMVTADKENCAKALELELQTYAVKRCKHIGGHQEEKRNFTSLEARIHGAIVPINSSMQALQGVN</sequence>
<feature type="non-terminal residue" evidence="1">
    <location>
        <position position="78"/>
    </location>
</feature>
<protein>
    <submittedName>
        <fullName evidence="1">Uncharacterized protein</fullName>
    </submittedName>
</protein>
<keyword evidence="2" id="KW-1185">Reference proteome</keyword>
<reference evidence="1 2" key="1">
    <citation type="journal article" date="2018" name="Science">
        <title>The opium poppy genome and morphinan production.</title>
        <authorList>
            <person name="Guo L."/>
            <person name="Winzer T."/>
            <person name="Yang X."/>
            <person name="Li Y."/>
            <person name="Ning Z."/>
            <person name="He Z."/>
            <person name="Teodor R."/>
            <person name="Lu Y."/>
            <person name="Bowser T.A."/>
            <person name="Graham I.A."/>
            <person name="Ye K."/>
        </authorList>
    </citation>
    <scope>NUCLEOTIDE SEQUENCE [LARGE SCALE GENOMIC DNA]</scope>
    <source>
        <strain evidence="2">cv. HN1</strain>
        <tissue evidence="1">Leaves</tissue>
    </source>
</reference>
<dbReference type="Proteomes" id="UP000316621">
    <property type="component" value="Chromosome 2"/>
</dbReference>
<proteinExistence type="predicted"/>
<organism evidence="1 2">
    <name type="scientific">Papaver somniferum</name>
    <name type="common">Opium poppy</name>
    <dbReference type="NCBI Taxonomy" id="3469"/>
    <lineage>
        <taxon>Eukaryota</taxon>
        <taxon>Viridiplantae</taxon>
        <taxon>Streptophyta</taxon>
        <taxon>Embryophyta</taxon>
        <taxon>Tracheophyta</taxon>
        <taxon>Spermatophyta</taxon>
        <taxon>Magnoliopsida</taxon>
        <taxon>Ranunculales</taxon>
        <taxon>Papaveraceae</taxon>
        <taxon>Papaveroideae</taxon>
        <taxon>Papaver</taxon>
    </lineage>
</organism>